<comment type="caution">
    <text evidence="1">The sequence shown here is derived from an EMBL/GenBank/DDBJ whole genome shotgun (WGS) entry which is preliminary data.</text>
</comment>
<dbReference type="Proteomes" id="UP000605970">
    <property type="component" value="Unassembled WGS sequence"/>
</dbReference>
<protein>
    <submittedName>
        <fullName evidence="1">Uncharacterized protein</fullName>
    </submittedName>
</protein>
<name>A0A8S9ZRW1_9BILA</name>
<dbReference type="EMBL" id="JABEBT010000032">
    <property type="protein sequence ID" value="KAF7636217.1"/>
    <property type="molecule type" value="Genomic_DNA"/>
</dbReference>
<reference evidence="1" key="1">
    <citation type="journal article" date="2020" name="Ecol. Evol.">
        <title>Genome structure and content of the rice root-knot nematode (Meloidogyne graminicola).</title>
        <authorList>
            <person name="Phan N.T."/>
            <person name="Danchin E.G.J."/>
            <person name="Klopp C."/>
            <person name="Perfus-Barbeoch L."/>
            <person name="Kozlowski D.K."/>
            <person name="Koutsovoulos G.D."/>
            <person name="Lopez-Roques C."/>
            <person name="Bouchez O."/>
            <person name="Zahm M."/>
            <person name="Besnard G."/>
            <person name="Bellafiore S."/>
        </authorList>
    </citation>
    <scope>NUCLEOTIDE SEQUENCE</scope>
    <source>
        <strain evidence="1">VN-18</strain>
    </source>
</reference>
<accession>A0A8S9ZRW1</accession>
<dbReference type="AlphaFoldDB" id="A0A8S9ZRW1"/>
<evidence type="ECO:0000313" key="2">
    <source>
        <dbReference type="Proteomes" id="UP000605970"/>
    </source>
</evidence>
<evidence type="ECO:0000313" key="1">
    <source>
        <dbReference type="EMBL" id="KAF7636217.1"/>
    </source>
</evidence>
<keyword evidence="2" id="KW-1185">Reference proteome</keyword>
<gene>
    <name evidence="1" type="ORF">Mgra_00004345</name>
</gene>
<organism evidence="1 2">
    <name type="scientific">Meloidogyne graminicola</name>
    <dbReference type="NCBI Taxonomy" id="189291"/>
    <lineage>
        <taxon>Eukaryota</taxon>
        <taxon>Metazoa</taxon>
        <taxon>Ecdysozoa</taxon>
        <taxon>Nematoda</taxon>
        <taxon>Chromadorea</taxon>
        <taxon>Rhabditida</taxon>
        <taxon>Tylenchina</taxon>
        <taxon>Tylenchomorpha</taxon>
        <taxon>Tylenchoidea</taxon>
        <taxon>Meloidogynidae</taxon>
        <taxon>Meloidogyninae</taxon>
        <taxon>Meloidogyne</taxon>
    </lineage>
</organism>
<sequence length="35" mass="4173">MPSQIVKTIILKLIKLKKDRKKPRISKLFLRPVDQ</sequence>
<proteinExistence type="predicted"/>